<feature type="region of interest" description="Disordered" evidence="1">
    <location>
        <begin position="114"/>
        <end position="157"/>
    </location>
</feature>
<name>A0AAD6NIQ2_DREDA</name>
<dbReference type="EMBL" id="JAQGDS010000009">
    <property type="protein sequence ID" value="KAJ6258098.1"/>
    <property type="molecule type" value="Genomic_DNA"/>
</dbReference>
<dbReference type="AlphaFoldDB" id="A0AAD6NIQ2"/>
<accession>A0AAD6NIQ2</accession>
<keyword evidence="2" id="KW-0472">Membrane</keyword>
<organism evidence="3 4">
    <name type="scientific">Drechslerella dactyloides</name>
    <name type="common">Nematode-trapping fungus</name>
    <name type="synonym">Arthrobotrys dactyloides</name>
    <dbReference type="NCBI Taxonomy" id="74499"/>
    <lineage>
        <taxon>Eukaryota</taxon>
        <taxon>Fungi</taxon>
        <taxon>Dikarya</taxon>
        <taxon>Ascomycota</taxon>
        <taxon>Pezizomycotina</taxon>
        <taxon>Orbiliomycetes</taxon>
        <taxon>Orbiliales</taxon>
        <taxon>Orbiliaceae</taxon>
        <taxon>Drechslerella</taxon>
    </lineage>
</organism>
<sequence>MVALVGGAPVLRFHVTCTRAFEATLAKQQQQRSQLLLRRRKRQPRPIKITILIMIVIRITITMTPVFCLYIDDNHDHVFVGKPTMLLKSTAPAKEDKQPKFKKTQRKVIDDSTEVLGPNAPVSGTPVSTGTVEGTPVAASGPPPSANTGGQGDRGDTANFGAVRNATTMLGEQKHKIFKAHVRTTKTKSLDLQLLKRMNIAVCIRFIPGNCFRGLAYA</sequence>
<reference evidence="3" key="1">
    <citation type="submission" date="2023-01" db="EMBL/GenBank/DDBJ databases">
        <title>The chitinases involved in constricting ring structure development in the nematode-trapping fungus Drechslerella dactyloides.</title>
        <authorList>
            <person name="Wang R."/>
            <person name="Zhang L."/>
            <person name="Tang P."/>
            <person name="Li S."/>
            <person name="Liang L."/>
        </authorList>
    </citation>
    <scope>NUCLEOTIDE SEQUENCE</scope>
    <source>
        <strain evidence="3">YMF1.00031</strain>
    </source>
</reference>
<keyword evidence="2" id="KW-1133">Transmembrane helix</keyword>
<evidence type="ECO:0000256" key="1">
    <source>
        <dbReference type="SAM" id="MobiDB-lite"/>
    </source>
</evidence>
<dbReference type="Proteomes" id="UP001221413">
    <property type="component" value="Unassembled WGS sequence"/>
</dbReference>
<gene>
    <name evidence="3" type="ORF">Dda_7013</name>
</gene>
<protein>
    <submittedName>
        <fullName evidence="3">Uncharacterized protein</fullName>
    </submittedName>
</protein>
<evidence type="ECO:0000256" key="2">
    <source>
        <dbReference type="SAM" id="Phobius"/>
    </source>
</evidence>
<keyword evidence="2" id="KW-0812">Transmembrane</keyword>
<evidence type="ECO:0000313" key="3">
    <source>
        <dbReference type="EMBL" id="KAJ6258098.1"/>
    </source>
</evidence>
<feature type="transmembrane region" description="Helical" evidence="2">
    <location>
        <begin position="47"/>
        <end position="67"/>
    </location>
</feature>
<proteinExistence type="predicted"/>
<comment type="caution">
    <text evidence="3">The sequence shown here is derived from an EMBL/GenBank/DDBJ whole genome shotgun (WGS) entry which is preliminary data.</text>
</comment>
<evidence type="ECO:0000313" key="4">
    <source>
        <dbReference type="Proteomes" id="UP001221413"/>
    </source>
</evidence>
<keyword evidence="4" id="KW-1185">Reference proteome</keyword>